<dbReference type="InterPro" id="IPR001920">
    <property type="entry name" value="Asp/Glu_race"/>
</dbReference>
<accession>A0A1I5RA47</accession>
<dbReference type="EMBL" id="FOWR01000017">
    <property type="protein sequence ID" value="SFP55191.1"/>
    <property type="molecule type" value="Genomic_DNA"/>
</dbReference>
<dbReference type="PANTHER" id="PTHR21198:SF7">
    <property type="entry name" value="ASPARTATE-GLUTAMATE RACEMASE FAMILY"/>
    <property type="match status" value="1"/>
</dbReference>
<proteinExistence type="inferred from homology"/>
<dbReference type="RefSeq" id="WP_017009094.1">
    <property type="nucleotide sequence ID" value="NZ_FOWR01000017.1"/>
</dbReference>
<keyword evidence="2" id="KW-0413">Isomerase</keyword>
<dbReference type="NCBIfam" id="TIGR00035">
    <property type="entry name" value="asp_race"/>
    <property type="match status" value="1"/>
</dbReference>
<dbReference type="PANTHER" id="PTHR21198">
    <property type="entry name" value="GLUTAMATE RACEMASE"/>
    <property type="match status" value="1"/>
</dbReference>
<dbReference type="STRING" id="1121869.SAMN03084138_02487"/>
<dbReference type="Proteomes" id="UP000182692">
    <property type="component" value="Unassembled WGS sequence"/>
</dbReference>
<evidence type="ECO:0000313" key="3">
    <source>
        <dbReference type="EMBL" id="SFP55191.1"/>
    </source>
</evidence>
<gene>
    <name evidence="3" type="ORF">SAMN03084138_02487</name>
</gene>
<evidence type="ECO:0000256" key="2">
    <source>
        <dbReference type="ARBA" id="ARBA00023235"/>
    </source>
</evidence>
<dbReference type="OrthoDB" id="9803739at2"/>
<dbReference type="InterPro" id="IPR015942">
    <property type="entry name" value="Asp/Glu/hydantoin_racemase"/>
</dbReference>
<sequence length="230" mass="25393">MKTIGLIGGMSWESTSIYYRLLNQQTRNTLGGHHSAKILLSSVDFAEIEAFQRSNAWDKSADALINEAQRLEKAGADFMMIGTNTMHKVAKEVSDAISVPLIHIADATAERLLKDKISHVGLLGTRFTMSEPFYKERIESFGITVSVPPAWQQDVVHEVIYQELCQGEVSVHSRKQYLSIIDDLKALGAEGVILGCTEIGLLVQQNHTTVPLYDTTELHAEAAIKLALAE</sequence>
<reference evidence="3 4" key="1">
    <citation type="submission" date="2016-10" db="EMBL/GenBank/DDBJ databases">
        <authorList>
            <person name="de Groot N.N."/>
        </authorList>
    </citation>
    <scope>NUCLEOTIDE SEQUENCE [LARGE SCALE GENOMIC DNA]</scope>
    <source>
        <strain evidence="3 4">DSM 15893</strain>
    </source>
</reference>
<dbReference type="GO" id="GO:0047661">
    <property type="term" value="F:amino-acid racemase activity"/>
    <property type="evidence" value="ECO:0007669"/>
    <property type="project" value="InterPro"/>
</dbReference>
<dbReference type="PROSITE" id="PS00924">
    <property type="entry name" value="ASP_GLU_RACEMASE_2"/>
    <property type="match status" value="1"/>
</dbReference>
<dbReference type="InterPro" id="IPR033134">
    <property type="entry name" value="Asp/Glu_racemase_AS_2"/>
</dbReference>
<dbReference type="GeneID" id="35870935"/>
<dbReference type="Pfam" id="PF01177">
    <property type="entry name" value="Asp_Glu_race"/>
    <property type="match status" value="1"/>
</dbReference>
<dbReference type="SUPFAM" id="SSF53681">
    <property type="entry name" value="Aspartate/glutamate racemase"/>
    <property type="match status" value="2"/>
</dbReference>
<protein>
    <submittedName>
        <fullName evidence="3">Aspartate racemase</fullName>
    </submittedName>
</protein>
<organism evidence="3 4">
    <name type="scientific">Enterovibrio norvegicus DSM 15893</name>
    <dbReference type="NCBI Taxonomy" id="1121869"/>
    <lineage>
        <taxon>Bacteria</taxon>
        <taxon>Pseudomonadati</taxon>
        <taxon>Pseudomonadota</taxon>
        <taxon>Gammaproteobacteria</taxon>
        <taxon>Vibrionales</taxon>
        <taxon>Vibrionaceae</taxon>
        <taxon>Enterovibrio</taxon>
    </lineage>
</organism>
<comment type="similarity">
    <text evidence="1">Belongs to the aspartate/glutamate racemases family.</text>
</comment>
<dbReference type="Gene3D" id="3.40.50.1860">
    <property type="match status" value="2"/>
</dbReference>
<evidence type="ECO:0000313" key="4">
    <source>
        <dbReference type="Proteomes" id="UP000182692"/>
    </source>
</evidence>
<dbReference type="AlphaFoldDB" id="A0A1I5RA47"/>
<name>A0A1I5RA47_9GAMM</name>
<dbReference type="InterPro" id="IPR004380">
    <property type="entry name" value="Asp_race"/>
</dbReference>
<evidence type="ECO:0000256" key="1">
    <source>
        <dbReference type="ARBA" id="ARBA00007847"/>
    </source>
</evidence>